<dbReference type="AlphaFoldDB" id="A0A0C2F809"/>
<dbReference type="PANTHER" id="PTHR46671">
    <property type="entry name" value="PROTEIN CBG11221"/>
    <property type="match status" value="1"/>
</dbReference>
<dbReference type="Proteomes" id="UP000054047">
    <property type="component" value="Unassembled WGS sequence"/>
</dbReference>
<dbReference type="EMBL" id="KN776469">
    <property type="protein sequence ID" value="KIH44650.1"/>
    <property type="molecule type" value="Genomic_DNA"/>
</dbReference>
<sequence length="82" mass="9757">MAHIKKMLPEFDYAVIDCVHETIFNRTFLGQTDHPLDKDFYANMANVKYHKNRHRPDPSFKLECVRSQMKIDELYTSSTKYS</sequence>
<protein>
    <submittedName>
        <fullName evidence="1">Uncharacterized protein</fullName>
    </submittedName>
</protein>
<dbReference type="PANTHER" id="PTHR46671:SF7">
    <property type="entry name" value="CORE-2_I-BRANCHING ENZYME"/>
    <property type="match status" value="1"/>
</dbReference>
<accession>A0A0C2F809</accession>
<proteinExistence type="predicted"/>
<reference evidence="1 2" key="1">
    <citation type="submission" date="2013-12" db="EMBL/GenBank/DDBJ databases">
        <title>Draft genome of the parsitic nematode Ancylostoma duodenale.</title>
        <authorList>
            <person name="Mitreva M."/>
        </authorList>
    </citation>
    <scope>NUCLEOTIDE SEQUENCE [LARGE SCALE GENOMIC DNA]</scope>
    <source>
        <strain evidence="1 2">Zhejiang</strain>
    </source>
</reference>
<name>A0A0C2F809_9BILA</name>
<keyword evidence="2" id="KW-1185">Reference proteome</keyword>
<gene>
    <name evidence="1" type="ORF">ANCDUO_25324</name>
</gene>
<dbReference type="OrthoDB" id="2019572at2759"/>
<evidence type="ECO:0000313" key="2">
    <source>
        <dbReference type="Proteomes" id="UP000054047"/>
    </source>
</evidence>
<evidence type="ECO:0000313" key="1">
    <source>
        <dbReference type="EMBL" id="KIH44650.1"/>
    </source>
</evidence>
<organism evidence="1 2">
    <name type="scientific">Ancylostoma duodenale</name>
    <dbReference type="NCBI Taxonomy" id="51022"/>
    <lineage>
        <taxon>Eukaryota</taxon>
        <taxon>Metazoa</taxon>
        <taxon>Ecdysozoa</taxon>
        <taxon>Nematoda</taxon>
        <taxon>Chromadorea</taxon>
        <taxon>Rhabditida</taxon>
        <taxon>Rhabditina</taxon>
        <taxon>Rhabditomorpha</taxon>
        <taxon>Strongyloidea</taxon>
        <taxon>Ancylostomatidae</taxon>
        <taxon>Ancylostomatinae</taxon>
        <taxon>Ancylostoma</taxon>
    </lineage>
</organism>